<evidence type="ECO:0000259" key="3">
    <source>
        <dbReference type="Pfam" id="PF21959"/>
    </source>
</evidence>
<dbReference type="Proteomes" id="UP000295793">
    <property type="component" value="Unassembled WGS sequence"/>
</dbReference>
<dbReference type="InterPro" id="IPR045474">
    <property type="entry name" value="GEVED"/>
</dbReference>
<feature type="domain" description="DUF6923" evidence="3">
    <location>
        <begin position="35"/>
        <end position="259"/>
    </location>
</feature>
<evidence type="ECO:0000313" key="4">
    <source>
        <dbReference type="EMBL" id="TCS42394.1"/>
    </source>
</evidence>
<dbReference type="EMBL" id="SLZR01000003">
    <property type="protein sequence ID" value="TCS42394.1"/>
    <property type="molecule type" value="Genomic_DNA"/>
</dbReference>
<evidence type="ECO:0000259" key="1">
    <source>
        <dbReference type="Pfam" id="PF16130"/>
    </source>
</evidence>
<reference evidence="4 5" key="1">
    <citation type="submission" date="2019-03" db="EMBL/GenBank/DDBJ databases">
        <title>Genomic Encyclopedia of Archaeal and Bacterial Type Strains, Phase II (KMG-II): from individual species to whole genera.</title>
        <authorList>
            <person name="Goeker M."/>
        </authorList>
    </citation>
    <scope>NUCLEOTIDE SEQUENCE [LARGE SCALE GENOMIC DNA]</scope>
    <source>
        <strain evidence="4 5">DSM 15388</strain>
    </source>
</reference>
<name>A0A4R3I8F0_9GAMM</name>
<dbReference type="InterPro" id="IPR032295">
    <property type="entry name" value="DUF4842"/>
</dbReference>
<dbReference type="Pfam" id="PF21959">
    <property type="entry name" value="DUF6923"/>
    <property type="match status" value="1"/>
</dbReference>
<keyword evidence="5" id="KW-1185">Reference proteome</keyword>
<gene>
    <name evidence="4" type="ORF">BCF53_10355</name>
</gene>
<dbReference type="SUPFAM" id="SSF75011">
    <property type="entry name" value="3-carboxy-cis,cis-mucoante lactonizing enzyme"/>
    <property type="match status" value="1"/>
</dbReference>
<proteinExistence type="predicted"/>
<dbReference type="RefSeq" id="WP_132700319.1">
    <property type="nucleotide sequence ID" value="NZ_SLZR01000003.1"/>
</dbReference>
<dbReference type="OrthoDB" id="1204817at2"/>
<organism evidence="4 5">
    <name type="scientific">Reinekea marinisedimentorum</name>
    <dbReference type="NCBI Taxonomy" id="230495"/>
    <lineage>
        <taxon>Bacteria</taxon>
        <taxon>Pseudomonadati</taxon>
        <taxon>Pseudomonadota</taxon>
        <taxon>Gammaproteobacteria</taxon>
        <taxon>Oceanospirillales</taxon>
        <taxon>Saccharospirillaceae</taxon>
        <taxon>Reinekea</taxon>
    </lineage>
</organism>
<dbReference type="AlphaFoldDB" id="A0A4R3I8F0"/>
<comment type="caution">
    <text evidence="4">The sequence shown here is derived from an EMBL/GenBank/DDBJ whole genome shotgun (WGS) entry which is preliminary data.</text>
</comment>
<feature type="domain" description="GEVED" evidence="2">
    <location>
        <begin position="348"/>
        <end position="422"/>
    </location>
</feature>
<dbReference type="NCBIfam" id="TIGR04456">
    <property type="entry name" value="LruC_dom"/>
    <property type="match status" value="1"/>
</dbReference>
<accession>A0A4R3I8F0</accession>
<evidence type="ECO:0000259" key="2">
    <source>
        <dbReference type="Pfam" id="PF20009"/>
    </source>
</evidence>
<dbReference type="Pfam" id="PF16130">
    <property type="entry name" value="DUF4842"/>
    <property type="match status" value="1"/>
</dbReference>
<sequence length="704" mass="78262">MHKLIVGSAVVVAGSFSSVYGDPFQECPGEAFLFQKNPVQIYSVELLTGRFDLLQDDAGMPGNINGVGFSFDDGYLYGFNTSQYEVVQLDKNFKAKTLPVDGLPSNVTFYVGDVSDRYYWLYRKGTGLYRIHLDESADKYLQAEQVGDENASLTLTDFAFHPSTGELYAIDNKSGYLYRLNINNGELDDDSQFEFVGDAGITGTFGAAYFDVEGYFYVSRNSDGHVYRVDLTNPKQAETQARFFAYGPSSSQNDGARCAFASVRSTRVDWGDAPDSYGTTLTENGPRHGFDDSLYFGTELTDGEYYAAAYPASDDNDLFDDEDGIRWQSEWQAGLHQELLLSVVGSGYANVWIDWNGNGRFDEQTEHAIRNQRLASGEHRIPVLIPNDAVIGDTWLRARISSDEGLQPTGGAVDGEVEDHLISIQPTALTKRYFPSAAGWATLAFEDRWPQAGDYDFNDVVLNYRIVETWQGSNALRTDITIQIKALGASYRSGFAVHLPGFDSSQINVQELFISTPAGAYFSPQSLDAEHSILEVSDDLLAATGVGCAFYQTSGSCSDDNIHELTLSVPMVSGTPVTQLPAFPYNPFIFGSDEHWRGELVAPVEKQRVEVHLVDFAATTRAEASLWLQGDDDSYPELSRYYRTDGNLPWALIFGEDWQYPKEGVSILQAYPAFQRWAESNGSEQVDWYLKQNAVTEMLYGENQ</sequence>
<dbReference type="InterPro" id="IPR054215">
    <property type="entry name" value="DUF6923"/>
</dbReference>
<protein>
    <submittedName>
        <fullName evidence="4">LruC domain-containing protein</fullName>
    </submittedName>
</protein>
<feature type="domain" description="DUF4842" evidence="1">
    <location>
        <begin position="476"/>
        <end position="689"/>
    </location>
</feature>
<dbReference type="Pfam" id="PF20009">
    <property type="entry name" value="GEVED"/>
    <property type="match status" value="1"/>
</dbReference>
<dbReference type="InterPro" id="IPR031025">
    <property type="entry name" value="LruC_dom"/>
</dbReference>
<evidence type="ECO:0000313" key="5">
    <source>
        <dbReference type="Proteomes" id="UP000295793"/>
    </source>
</evidence>